<evidence type="ECO:0000313" key="3">
    <source>
        <dbReference type="EMBL" id="CAB4186759.1"/>
    </source>
</evidence>
<reference evidence="3" key="1">
    <citation type="submission" date="2020-05" db="EMBL/GenBank/DDBJ databases">
        <authorList>
            <person name="Chiriac C."/>
            <person name="Salcher M."/>
            <person name="Ghai R."/>
            <person name="Kavagutti S V."/>
        </authorList>
    </citation>
    <scope>NUCLEOTIDE SEQUENCE</scope>
</reference>
<protein>
    <submittedName>
        <fullName evidence="3">Uncharacterized protein</fullName>
    </submittedName>
</protein>
<dbReference type="EMBL" id="LR797099">
    <property type="protein sequence ID" value="CAB4186759.1"/>
    <property type="molecule type" value="Genomic_DNA"/>
</dbReference>
<dbReference type="EMBL" id="LR796758">
    <property type="protein sequence ID" value="CAB4163431.1"/>
    <property type="molecule type" value="Genomic_DNA"/>
</dbReference>
<evidence type="ECO:0000313" key="2">
    <source>
        <dbReference type="EMBL" id="CAB4165590.1"/>
    </source>
</evidence>
<dbReference type="EMBL" id="LR797502">
    <property type="protein sequence ID" value="CAB4220675.1"/>
    <property type="molecule type" value="Genomic_DNA"/>
</dbReference>
<evidence type="ECO:0000313" key="1">
    <source>
        <dbReference type="EMBL" id="CAB4163431.1"/>
    </source>
</evidence>
<name>A0A6J5QPX3_9CAUD</name>
<accession>A0A6J5QPX3</accession>
<gene>
    <name evidence="3" type="ORF">UFOVP1146_105</name>
    <name evidence="4" type="ORF">UFOVP1638_39</name>
    <name evidence="1" type="ORF">UFOVP812_18</name>
    <name evidence="2" type="ORF">UFOVP818_126</name>
</gene>
<sequence>MLIEQNEIYTFKLTNGDEIVAKIVDIDIDRGYYNITRPLTVIPGQQGLQLVMSLFTADPDKAIRLNNTTCAMISCCRAEVRDSYVEATTGIKPVTNKILMG</sequence>
<dbReference type="EMBL" id="LR796776">
    <property type="protein sequence ID" value="CAB4165590.1"/>
    <property type="molecule type" value="Genomic_DNA"/>
</dbReference>
<evidence type="ECO:0000313" key="4">
    <source>
        <dbReference type="EMBL" id="CAB4220675.1"/>
    </source>
</evidence>
<dbReference type="Gene3D" id="2.30.30.100">
    <property type="match status" value="1"/>
</dbReference>
<organism evidence="3">
    <name type="scientific">uncultured Caudovirales phage</name>
    <dbReference type="NCBI Taxonomy" id="2100421"/>
    <lineage>
        <taxon>Viruses</taxon>
        <taxon>Duplodnaviria</taxon>
        <taxon>Heunggongvirae</taxon>
        <taxon>Uroviricota</taxon>
        <taxon>Caudoviricetes</taxon>
        <taxon>Peduoviridae</taxon>
        <taxon>Maltschvirus</taxon>
        <taxon>Maltschvirus maltsch</taxon>
    </lineage>
</organism>
<proteinExistence type="predicted"/>